<dbReference type="Gene3D" id="1.20.58.90">
    <property type="match status" value="1"/>
</dbReference>
<dbReference type="GO" id="GO:0016020">
    <property type="term" value="C:membrane"/>
    <property type="evidence" value="ECO:0007669"/>
    <property type="project" value="InterPro"/>
</dbReference>
<dbReference type="Pfam" id="PF09177">
    <property type="entry name" value="STX6_10_61_N"/>
    <property type="match status" value="1"/>
</dbReference>
<keyword evidence="1" id="KW-0653">Protein transport</keyword>
<evidence type="ECO:0000313" key="5">
    <source>
        <dbReference type="Proteomes" id="UP001153555"/>
    </source>
</evidence>
<evidence type="ECO:0000259" key="3">
    <source>
        <dbReference type="Pfam" id="PF09177"/>
    </source>
</evidence>
<reference evidence="4" key="1">
    <citation type="submission" date="2019-12" db="EMBL/GenBank/DDBJ databases">
        <authorList>
            <person name="Scholes J."/>
        </authorList>
    </citation>
    <scope>NUCLEOTIDE SEQUENCE</scope>
</reference>
<dbReference type="Proteomes" id="UP001153555">
    <property type="component" value="Unassembled WGS sequence"/>
</dbReference>
<dbReference type="EMBL" id="CACSLK010020742">
    <property type="protein sequence ID" value="CAA0820403.1"/>
    <property type="molecule type" value="Genomic_DNA"/>
</dbReference>
<accession>A0A9N7MW39</accession>
<dbReference type="PANTHER" id="PTHR34949">
    <property type="entry name" value="OS05G0443700 PROTEIN"/>
    <property type="match status" value="1"/>
</dbReference>
<evidence type="ECO:0000313" key="4">
    <source>
        <dbReference type="EMBL" id="CAA0820403.1"/>
    </source>
</evidence>
<comment type="caution">
    <text evidence="4">The sequence shown here is derived from an EMBL/GenBank/DDBJ whole genome shotgun (WGS) entry which is preliminary data.</text>
</comment>
<keyword evidence="5" id="KW-1185">Reference proteome</keyword>
<dbReference type="InterPro" id="IPR010989">
    <property type="entry name" value="SNARE"/>
</dbReference>
<dbReference type="GO" id="GO:0015031">
    <property type="term" value="P:protein transport"/>
    <property type="evidence" value="ECO:0007669"/>
    <property type="project" value="UniProtKB-KW"/>
</dbReference>
<dbReference type="GO" id="GO:0048193">
    <property type="term" value="P:Golgi vesicle transport"/>
    <property type="evidence" value="ECO:0007669"/>
    <property type="project" value="InterPro"/>
</dbReference>
<evidence type="ECO:0000256" key="2">
    <source>
        <dbReference type="ARBA" id="ARBA00046280"/>
    </source>
</evidence>
<evidence type="ECO:0000256" key="1">
    <source>
        <dbReference type="ARBA" id="ARBA00022927"/>
    </source>
</evidence>
<comment type="subcellular location">
    <subcellularLocation>
        <location evidence="2">Endomembrane system</location>
        <topology evidence="2">Single-pass type IV membrane protein</topology>
    </subcellularLocation>
</comment>
<proteinExistence type="predicted"/>
<feature type="non-terminal residue" evidence="4">
    <location>
        <position position="1"/>
    </location>
</feature>
<dbReference type="GO" id="GO:0012505">
    <property type="term" value="C:endomembrane system"/>
    <property type="evidence" value="ECO:0007669"/>
    <property type="project" value="UniProtKB-SubCell"/>
</dbReference>
<dbReference type="AlphaFoldDB" id="A0A9N7MW39"/>
<dbReference type="PANTHER" id="PTHR34949:SF6">
    <property type="entry name" value="EXPRESSED PROTEIN"/>
    <property type="match status" value="1"/>
</dbReference>
<dbReference type="SUPFAM" id="SSF47661">
    <property type="entry name" value="t-snare proteins"/>
    <property type="match status" value="1"/>
</dbReference>
<keyword evidence="1" id="KW-0813">Transport</keyword>
<protein>
    <submittedName>
        <fullName evidence="4">Syntaxin/t-SNARE family protein</fullName>
    </submittedName>
</protein>
<dbReference type="OrthoDB" id="1889309at2759"/>
<gene>
    <name evidence="4" type="ORF">SHERM_18405</name>
</gene>
<name>A0A9N7MW39_STRHE</name>
<sequence>MESTYRTWLAALKNANGVWNVDELGRDLRTTLGTTKWQLEEFERATRSSYISTNSADHDAKDRHQEFIVAIKDQITKVESSLTKSTVSHGKPPLPWVRLDEGERNELALFLSEPSSNMTSSKAHSKQGVESLQEACGLTTNKTSRSSAHLVELDQVSGKKEKFSGHRRTASASADIGSWKIMVPDDVLTHSQSKINPDPPPRKIPSISSFLNTMESSVSQLKWSRNGYKKLKVTDQPQEFDATVPKHQNLTR</sequence>
<feature type="domain" description="Syntaxin 6/10/61 N-terminal" evidence="3">
    <location>
        <begin position="1"/>
        <end position="79"/>
    </location>
</feature>
<dbReference type="InterPro" id="IPR015260">
    <property type="entry name" value="Syntaxin-6/10/61_N"/>
</dbReference>
<organism evidence="4 5">
    <name type="scientific">Striga hermonthica</name>
    <name type="common">Purple witchweed</name>
    <name type="synonym">Buchnera hermonthica</name>
    <dbReference type="NCBI Taxonomy" id="68872"/>
    <lineage>
        <taxon>Eukaryota</taxon>
        <taxon>Viridiplantae</taxon>
        <taxon>Streptophyta</taxon>
        <taxon>Embryophyta</taxon>
        <taxon>Tracheophyta</taxon>
        <taxon>Spermatophyta</taxon>
        <taxon>Magnoliopsida</taxon>
        <taxon>eudicotyledons</taxon>
        <taxon>Gunneridae</taxon>
        <taxon>Pentapetalae</taxon>
        <taxon>asterids</taxon>
        <taxon>lamiids</taxon>
        <taxon>Lamiales</taxon>
        <taxon>Orobanchaceae</taxon>
        <taxon>Buchnereae</taxon>
        <taxon>Striga</taxon>
    </lineage>
</organism>